<dbReference type="RefSeq" id="WP_076942014.1">
    <property type="nucleotide sequence ID" value="NZ_MOXD01000004.1"/>
</dbReference>
<dbReference type="PROSITE" id="PS50043">
    <property type="entry name" value="HTH_LUXR_2"/>
    <property type="match status" value="1"/>
</dbReference>
<dbReference type="STRING" id="2034155.BMI79_09915"/>
<comment type="caution">
    <text evidence="3">The sequence shown here is derived from an EMBL/GenBank/DDBJ whole genome shotgun (WGS) entry which is preliminary data.</text>
</comment>
<evidence type="ECO:0000259" key="2">
    <source>
        <dbReference type="PROSITE" id="PS50043"/>
    </source>
</evidence>
<evidence type="ECO:0000313" key="3">
    <source>
        <dbReference type="EMBL" id="OMQ23807.1"/>
    </source>
</evidence>
<dbReference type="PRINTS" id="PR00038">
    <property type="entry name" value="HTHLUXR"/>
</dbReference>
<feature type="domain" description="HTH luxR-type" evidence="2">
    <location>
        <begin position="97"/>
        <end position="162"/>
    </location>
</feature>
<evidence type="ECO:0000313" key="4">
    <source>
        <dbReference type="Proteomes" id="UP000216021"/>
    </source>
</evidence>
<protein>
    <recommendedName>
        <fullName evidence="2">HTH luxR-type domain-containing protein</fullName>
    </recommendedName>
</protein>
<gene>
    <name evidence="3" type="ORF">BMI79_09915</name>
</gene>
<dbReference type="EMBL" id="MOXD01000004">
    <property type="protein sequence ID" value="OMQ23807.1"/>
    <property type="molecule type" value="Genomic_DNA"/>
</dbReference>
<proteinExistence type="predicted"/>
<dbReference type="Proteomes" id="UP000216021">
    <property type="component" value="Unassembled WGS sequence"/>
</dbReference>
<dbReference type="CDD" id="cd06170">
    <property type="entry name" value="LuxR_C_like"/>
    <property type="match status" value="1"/>
</dbReference>
<dbReference type="GO" id="GO:0003677">
    <property type="term" value="F:DNA binding"/>
    <property type="evidence" value="ECO:0007669"/>
    <property type="project" value="UniProtKB-KW"/>
</dbReference>
<dbReference type="InterPro" id="IPR000792">
    <property type="entry name" value="Tscrpt_reg_LuxR_C"/>
</dbReference>
<keyword evidence="4" id="KW-1185">Reference proteome</keyword>
<dbReference type="Pfam" id="PF00196">
    <property type="entry name" value="GerE"/>
    <property type="match status" value="1"/>
</dbReference>
<dbReference type="InterPro" id="IPR036388">
    <property type="entry name" value="WH-like_DNA-bd_sf"/>
</dbReference>
<dbReference type="AlphaFoldDB" id="A0A1S8CK62"/>
<evidence type="ECO:0000256" key="1">
    <source>
        <dbReference type="ARBA" id="ARBA00023125"/>
    </source>
</evidence>
<organism evidence="3 4">
    <name type="scientific">Serratia oryzae</name>
    <dbReference type="NCBI Taxonomy" id="2034155"/>
    <lineage>
        <taxon>Bacteria</taxon>
        <taxon>Pseudomonadati</taxon>
        <taxon>Pseudomonadota</taxon>
        <taxon>Gammaproteobacteria</taxon>
        <taxon>Enterobacterales</taxon>
        <taxon>Yersiniaceae</taxon>
        <taxon>Serratia</taxon>
    </lineage>
</organism>
<dbReference type="SUPFAM" id="SSF46894">
    <property type="entry name" value="C-terminal effector domain of the bipartite response regulators"/>
    <property type="match status" value="1"/>
</dbReference>
<reference evidence="3 4" key="1">
    <citation type="submission" date="2016-11" db="EMBL/GenBank/DDBJ databases">
        <title>Rahnella oryzae sp. nov., isolated from rice root.</title>
        <authorList>
            <person name="Zhang X.-X."/>
            <person name="Zhang J."/>
        </authorList>
    </citation>
    <scope>NUCLEOTIDE SEQUENCE [LARGE SCALE GENOMIC DNA]</scope>
    <source>
        <strain evidence="3 4">J11-6</strain>
    </source>
</reference>
<keyword evidence="1" id="KW-0238">DNA-binding</keyword>
<name>A0A1S8CK62_9GAMM</name>
<dbReference type="SMART" id="SM00421">
    <property type="entry name" value="HTH_LUXR"/>
    <property type="match status" value="1"/>
</dbReference>
<dbReference type="InterPro" id="IPR016032">
    <property type="entry name" value="Sig_transdc_resp-reg_C-effctor"/>
</dbReference>
<dbReference type="OrthoDB" id="6505015at2"/>
<accession>A0A1S8CK62</accession>
<dbReference type="GO" id="GO:0006355">
    <property type="term" value="P:regulation of DNA-templated transcription"/>
    <property type="evidence" value="ECO:0007669"/>
    <property type="project" value="InterPro"/>
</dbReference>
<dbReference type="Gene3D" id="1.10.10.10">
    <property type="entry name" value="Winged helix-like DNA-binding domain superfamily/Winged helix DNA-binding domain"/>
    <property type="match status" value="1"/>
</dbReference>
<sequence length="177" mass="20897">MHLSKSVFSDNYFFIVGVSALLTPELIDEYYYIVDVDYSNYNEIDFNPDENKRVIAFISNDFDYYYLKDMGDISFIDKGSKPSEILSFIIVNDSRYKYRVKHHLSSRECEILSCMQEGMAVPDILEKLGVKMKTFYAHRRNIMLKLKIDNRISLYSKMFSNDRSRKEDDAFIYESAL</sequence>